<dbReference type="InterPro" id="IPR002110">
    <property type="entry name" value="Ankyrin_rpt"/>
</dbReference>
<dbReference type="InterPro" id="IPR025314">
    <property type="entry name" value="DUF4219"/>
</dbReference>
<evidence type="ECO:0000313" key="4">
    <source>
        <dbReference type="Proteomes" id="UP001281410"/>
    </source>
</evidence>
<name>A0AAE0AE51_9ROSI</name>
<dbReference type="SUPFAM" id="SSF48403">
    <property type="entry name" value="Ankyrin repeat"/>
    <property type="match status" value="1"/>
</dbReference>
<evidence type="ECO:0000313" key="3">
    <source>
        <dbReference type="EMBL" id="KAK3211662.1"/>
    </source>
</evidence>
<dbReference type="Proteomes" id="UP001281410">
    <property type="component" value="Unassembled WGS sequence"/>
</dbReference>
<protein>
    <recommendedName>
        <fullName evidence="2">DUF4219 domain-containing protein</fullName>
    </recommendedName>
</protein>
<dbReference type="PROSITE" id="PS50297">
    <property type="entry name" value="ANK_REP_REGION"/>
    <property type="match status" value="1"/>
</dbReference>
<dbReference type="PANTHER" id="PTHR24121:SF21">
    <property type="entry name" value="ANKYRIN REPEAT FAMILY PROTEIN"/>
    <property type="match status" value="1"/>
</dbReference>
<keyword evidence="4" id="KW-1185">Reference proteome</keyword>
<feature type="non-terminal residue" evidence="3">
    <location>
        <position position="1"/>
    </location>
</feature>
<comment type="caution">
    <text evidence="3">The sequence shown here is derived from an EMBL/GenBank/DDBJ whole genome shotgun (WGS) entry which is preliminary data.</text>
</comment>
<dbReference type="SMART" id="SM00248">
    <property type="entry name" value="ANK"/>
    <property type="match status" value="3"/>
</dbReference>
<evidence type="ECO:0000259" key="2">
    <source>
        <dbReference type="Pfam" id="PF13961"/>
    </source>
</evidence>
<accession>A0AAE0AE51</accession>
<dbReference type="Pfam" id="PF13961">
    <property type="entry name" value="DUF4219"/>
    <property type="match status" value="1"/>
</dbReference>
<evidence type="ECO:0000256" key="1">
    <source>
        <dbReference type="PROSITE-ProRule" id="PRU00023"/>
    </source>
</evidence>
<proteinExistence type="predicted"/>
<dbReference type="EMBL" id="JANJYJ010000005">
    <property type="protein sequence ID" value="KAK3211662.1"/>
    <property type="molecule type" value="Genomic_DNA"/>
</dbReference>
<dbReference type="PROSITE" id="PS50088">
    <property type="entry name" value="ANK_REPEAT"/>
    <property type="match status" value="1"/>
</dbReference>
<gene>
    <name evidence="3" type="ORF">Dsin_016368</name>
</gene>
<dbReference type="Gene3D" id="1.25.40.20">
    <property type="entry name" value="Ankyrin repeat-containing domain"/>
    <property type="match status" value="1"/>
</dbReference>
<dbReference type="AlphaFoldDB" id="A0AAE0AE51"/>
<feature type="repeat" description="ANK" evidence="1">
    <location>
        <begin position="168"/>
        <end position="200"/>
    </location>
</feature>
<feature type="domain" description="DUF4219" evidence="2">
    <location>
        <begin position="25"/>
        <end position="50"/>
    </location>
</feature>
<dbReference type="InterPro" id="IPR036770">
    <property type="entry name" value="Ankyrin_rpt-contain_sf"/>
</dbReference>
<reference evidence="3" key="1">
    <citation type="journal article" date="2023" name="Plant J.">
        <title>Genome sequences and population genomics provide insights into the demographic history, inbreeding, and mutation load of two 'living fossil' tree species of Dipteronia.</title>
        <authorList>
            <person name="Feng Y."/>
            <person name="Comes H.P."/>
            <person name="Chen J."/>
            <person name="Zhu S."/>
            <person name="Lu R."/>
            <person name="Zhang X."/>
            <person name="Li P."/>
            <person name="Qiu J."/>
            <person name="Olsen K.M."/>
            <person name="Qiu Y."/>
        </authorList>
    </citation>
    <scope>NUCLEOTIDE SEQUENCE</scope>
    <source>
        <strain evidence="3">NBL</strain>
    </source>
</reference>
<dbReference type="PANTHER" id="PTHR24121">
    <property type="entry name" value="NO MECHANORECEPTOR POTENTIAL C, ISOFORM D-RELATED"/>
    <property type="match status" value="1"/>
</dbReference>
<sequence>ENCRQHCNKIVNMAAANFGFGGIVLTEDNYEYWKECLRRYFIAQGLWDVVTGKEPKPEDETSEIYDAWMRKNAMALHTIQVSCGAETVLSLRGNDSAKIQWEFLEEERQLPHPKLDLSLVPDSEHELETSDISEFRPLCKALEEGDWKATSEFLDNNIDAVSARITLNGDTALHIAVTARQTKIVKKLVRLMAEEDLEVKNGMGYTAFSIAATNGFMTTVEDMLVKNRNLIFIKNNNGLLPIMVASLYSSKEIVRCLYKLTPIHMLSPENEDRIGATVLNCLITDEL</sequence>
<keyword evidence="1" id="KW-0040">ANK repeat</keyword>
<organism evidence="3 4">
    <name type="scientific">Dipteronia sinensis</name>
    <dbReference type="NCBI Taxonomy" id="43782"/>
    <lineage>
        <taxon>Eukaryota</taxon>
        <taxon>Viridiplantae</taxon>
        <taxon>Streptophyta</taxon>
        <taxon>Embryophyta</taxon>
        <taxon>Tracheophyta</taxon>
        <taxon>Spermatophyta</taxon>
        <taxon>Magnoliopsida</taxon>
        <taxon>eudicotyledons</taxon>
        <taxon>Gunneridae</taxon>
        <taxon>Pentapetalae</taxon>
        <taxon>rosids</taxon>
        <taxon>malvids</taxon>
        <taxon>Sapindales</taxon>
        <taxon>Sapindaceae</taxon>
        <taxon>Hippocastanoideae</taxon>
        <taxon>Acereae</taxon>
        <taxon>Dipteronia</taxon>
    </lineage>
</organism>
<dbReference type="Pfam" id="PF00023">
    <property type="entry name" value="Ank"/>
    <property type="match status" value="1"/>
</dbReference>